<dbReference type="AlphaFoldDB" id="A0A1S1HRJ5"/>
<keyword evidence="1" id="KW-0472">Membrane</keyword>
<dbReference type="RefSeq" id="WP_070926364.1">
    <property type="nucleotide sequence ID" value="NZ_VAUE01000001.1"/>
</dbReference>
<evidence type="ECO:0000256" key="1">
    <source>
        <dbReference type="SAM" id="Phobius"/>
    </source>
</evidence>
<dbReference type="Proteomes" id="UP000179588">
    <property type="component" value="Unassembled WGS sequence"/>
</dbReference>
<reference evidence="3 4" key="1">
    <citation type="submission" date="2016-03" db="EMBL/GenBank/DDBJ databases">
        <title>Genome sequence of Providencia stuartii strain, isolated from the salivary glands of larval Lucilia sericata.</title>
        <authorList>
            <person name="Yuan Y."/>
            <person name="Zhang Y."/>
            <person name="Fu S."/>
            <person name="Crippen T.L."/>
            <person name="Visi D."/>
            <person name="Benbow M.E."/>
            <person name="Allen M."/>
            <person name="Tomberlin J.K."/>
            <person name="Sze S.-H."/>
            <person name="Tarone A.M."/>
        </authorList>
    </citation>
    <scope>NUCLEOTIDE SEQUENCE [LARGE SCALE GENOMIC DNA]</scope>
    <source>
        <strain evidence="3 4">Crippen</strain>
    </source>
</reference>
<dbReference type="InterPro" id="IPR018681">
    <property type="entry name" value="DUF2165_transmembrane"/>
</dbReference>
<feature type="signal peptide" evidence="2">
    <location>
        <begin position="1"/>
        <end position="24"/>
    </location>
</feature>
<sequence length="167" mass="19129">MITRLSKSLCVCAIALFISLAVFNNLTDYATNFTFIQHVLSMDSIFPNATVDYRAINATLFHHVAYIMIIIVETICALICWYGGITLLKNCKKSAFEFNRSKKWSIAGLTLAFLLWHVAFISIGGEWFAMWMSKEWNSIQAAFRFYITALLVLIYVALRDHDESIHQ</sequence>
<proteinExistence type="predicted"/>
<gene>
    <name evidence="3" type="ORF">A3Q29_16660</name>
</gene>
<evidence type="ECO:0008006" key="5">
    <source>
        <dbReference type="Google" id="ProtNLM"/>
    </source>
</evidence>
<evidence type="ECO:0000313" key="3">
    <source>
        <dbReference type="EMBL" id="OHT24875.1"/>
    </source>
</evidence>
<evidence type="ECO:0000256" key="2">
    <source>
        <dbReference type="SAM" id="SignalP"/>
    </source>
</evidence>
<feature type="chain" id="PRO_5010185562" description="Small integral membrane protein" evidence="2">
    <location>
        <begin position="25"/>
        <end position="167"/>
    </location>
</feature>
<name>A0A1S1HRJ5_PROST</name>
<dbReference type="Pfam" id="PF09933">
    <property type="entry name" value="DUF2165"/>
    <property type="match status" value="1"/>
</dbReference>
<keyword evidence="1" id="KW-1133">Transmembrane helix</keyword>
<feature type="transmembrane region" description="Helical" evidence="1">
    <location>
        <begin position="141"/>
        <end position="158"/>
    </location>
</feature>
<protein>
    <recommendedName>
        <fullName evidence="5">Small integral membrane protein</fullName>
    </recommendedName>
</protein>
<keyword evidence="4" id="KW-1185">Reference proteome</keyword>
<dbReference type="EMBL" id="LVIE01000101">
    <property type="protein sequence ID" value="OHT24875.1"/>
    <property type="molecule type" value="Genomic_DNA"/>
</dbReference>
<comment type="caution">
    <text evidence="3">The sequence shown here is derived from an EMBL/GenBank/DDBJ whole genome shotgun (WGS) entry which is preliminary data.</text>
</comment>
<keyword evidence="2" id="KW-0732">Signal</keyword>
<feature type="transmembrane region" description="Helical" evidence="1">
    <location>
        <begin position="106"/>
        <end position="129"/>
    </location>
</feature>
<keyword evidence="1" id="KW-0812">Transmembrane</keyword>
<organism evidence="3 4">
    <name type="scientific">Providencia stuartii</name>
    <dbReference type="NCBI Taxonomy" id="588"/>
    <lineage>
        <taxon>Bacteria</taxon>
        <taxon>Pseudomonadati</taxon>
        <taxon>Pseudomonadota</taxon>
        <taxon>Gammaproteobacteria</taxon>
        <taxon>Enterobacterales</taxon>
        <taxon>Morganellaceae</taxon>
        <taxon>Providencia</taxon>
    </lineage>
</organism>
<accession>A0A1S1HRJ5</accession>
<dbReference type="OrthoDB" id="7618855at2"/>
<feature type="transmembrane region" description="Helical" evidence="1">
    <location>
        <begin position="65"/>
        <end position="85"/>
    </location>
</feature>
<evidence type="ECO:0000313" key="4">
    <source>
        <dbReference type="Proteomes" id="UP000179588"/>
    </source>
</evidence>